<dbReference type="RefSeq" id="WP_378188773.1">
    <property type="nucleotide sequence ID" value="NZ_BAABGS010000012.1"/>
</dbReference>
<dbReference type="EMBL" id="JBHUIR010000054">
    <property type="protein sequence ID" value="MFD2260777.1"/>
    <property type="molecule type" value="Genomic_DNA"/>
</dbReference>
<evidence type="ECO:0000256" key="6">
    <source>
        <dbReference type="SAM" id="Coils"/>
    </source>
</evidence>
<organism evidence="10 11">
    <name type="scientific">Chelativorans composti</name>
    <dbReference type="NCBI Taxonomy" id="768533"/>
    <lineage>
        <taxon>Bacteria</taxon>
        <taxon>Pseudomonadati</taxon>
        <taxon>Pseudomonadota</taxon>
        <taxon>Alphaproteobacteria</taxon>
        <taxon>Hyphomicrobiales</taxon>
        <taxon>Phyllobacteriaceae</taxon>
        <taxon>Chelativorans</taxon>
    </lineage>
</organism>
<dbReference type="Pfam" id="PF02272">
    <property type="entry name" value="DHHA1"/>
    <property type="match status" value="1"/>
</dbReference>
<keyword evidence="11" id="KW-1185">Reference proteome</keyword>
<feature type="domain" description="DDH" evidence="7">
    <location>
        <begin position="103"/>
        <end position="257"/>
    </location>
</feature>
<evidence type="ECO:0000256" key="2">
    <source>
        <dbReference type="ARBA" id="ARBA00019841"/>
    </source>
</evidence>
<dbReference type="NCBIfam" id="TIGR00644">
    <property type="entry name" value="recJ"/>
    <property type="match status" value="1"/>
</dbReference>
<dbReference type="InterPro" id="IPR051673">
    <property type="entry name" value="SSDNA_exonuclease_RecJ"/>
</dbReference>
<dbReference type="Pfam" id="PF01368">
    <property type="entry name" value="DHH"/>
    <property type="match status" value="1"/>
</dbReference>
<keyword evidence="4" id="KW-0378">Hydrolase</keyword>
<evidence type="ECO:0000313" key="10">
    <source>
        <dbReference type="EMBL" id="MFD2260777.1"/>
    </source>
</evidence>
<dbReference type="Gene3D" id="3.10.310.30">
    <property type="match status" value="1"/>
</dbReference>
<evidence type="ECO:0000256" key="3">
    <source>
        <dbReference type="ARBA" id="ARBA00022722"/>
    </source>
</evidence>
<dbReference type="InterPro" id="IPR001667">
    <property type="entry name" value="DDH_dom"/>
</dbReference>
<feature type="domain" description="RecJ OB" evidence="9">
    <location>
        <begin position="487"/>
        <end position="596"/>
    </location>
</feature>
<evidence type="ECO:0000313" key="11">
    <source>
        <dbReference type="Proteomes" id="UP001597373"/>
    </source>
</evidence>
<comment type="similarity">
    <text evidence="1">Belongs to the RecJ family.</text>
</comment>
<keyword evidence="6" id="KW-0175">Coiled coil</keyword>
<comment type="caution">
    <text evidence="10">The sequence shown here is derived from an EMBL/GenBank/DDBJ whole genome shotgun (WGS) entry which is preliminary data.</text>
</comment>
<sequence>MMEASRILPGERRYFLDVRSSARGMAWEHRLGLREENTALAIAQTHGIPDIVARVLAGRGVGLDEARRFLDPTIRDLLPDPLTLTDMEAAADRIVRAIMNRERVAVFGDYDVDGAVSSALLKIFLGHFGVPVEVYIPDRIFEGYGPNPAAMRELAQRGARLIITADCGTNSAAAIAAAREAGADVVVLDHHQVGGPLPDVPVVNPNRDDDLSGQGHLCAAGVVFLTLVQVARVLRSRVAGAQPPDLLQMLDLVALATVCDVVPLVGVNRAFVVKGLLAARQLRRPGLAALARVSRIGEPLNSYHLGFLLGPRINAGGRIGNAALGSTLLAATSPEEANSIAETLDRLNQERQAIENEMLAEARAEADAELAVGDGPGIIVTASDRWHPGIVGLIAARLKEHARRPAFAISFDVNDIGTGSGRSIPGFDLGRLVRAAVEEGLLIKGGGHSMAAGITVHRSKLGDLRAFFEEKASAEVTGLRNGETLKIDAALSADGATFSLLDALESAGPYGPGHAAPVLALPRHRLADVRVVGNGHIRAELRSITGARLQAMAFRAADSDLGQFLLSSRGAEIHVAGSLSSNLWNGTRSIQFRIADAARSR</sequence>
<protein>
    <recommendedName>
        <fullName evidence="2">Single-stranded-DNA-specific exonuclease RecJ</fullName>
    </recommendedName>
</protein>
<dbReference type="SUPFAM" id="SSF64182">
    <property type="entry name" value="DHH phosphoesterases"/>
    <property type="match status" value="1"/>
</dbReference>
<dbReference type="Pfam" id="PF17768">
    <property type="entry name" value="RecJ_OB"/>
    <property type="match status" value="1"/>
</dbReference>
<dbReference type="InterPro" id="IPR038763">
    <property type="entry name" value="DHH_sf"/>
</dbReference>
<keyword evidence="5 10" id="KW-0269">Exonuclease</keyword>
<reference evidence="11" key="1">
    <citation type="journal article" date="2019" name="Int. J. Syst. Evol. Microbiol.">
        <title>The Global Catalogue of Microorganisms (GCM) 10K type strain sequencing project: providing services to taxonomists for standard genome sequencing and annotation.</title>
        <authorList>
            <consortium name="The Broad Institute Genomics Platform"/>
            <consortium name="The Broad Institute Genome Sequencing Center for Infectious Disease"/>
            <person name="Wu L."/>
            <person name="Ma J."/>
        </authorList>
    </citation>
    <scope>NUCLEOTIDE SEQUENCE [LARGE SCALE GENOMIC DNA]</scope>
    <source>
        <strain evidence="11">KCTC 23707</strain>
    </source>
</reference>
<dbReference type="Proteomes" id="UP001597373">
    <property type="component" value="Unassembled WGS sequence"/>
</dbReference>
<feature type="coiled-coil region" evidence="6">
    <location>
        <begin position="337"/>
        <end position="364"/>
    </location>
</feature>
<gene>
    <name evidence="10" type="primary">recJ</name>
    <name evidence="10" type="ORF">ACFSMZ_13550</name>
</gene>
<dbReference type="GO" id="GO:0004527">
    <property type="term" value="F:exonuclease activity"/>
    <property type="evidence" value="ECO:0007669"/>
    <property type="project" value="UniProtKB-KW"/>
</dbReference>
<dbReference type="InterPro" id="IPR041122">
    <property type="entry name" value="RecJ_OB"/>
</dbReference>
<evidence type="ECO:0000259" key="7">
    <source>
        <dbReference type="Pfam" id="PF01368"/>
    </source>
</evidence>
<dbReference type="InterPro" id="IPR004610">
    <property type="entry name" value="RecJ"/>
</dbReference>
<dbReference type="Gene3D" id="3.90.1640.30">
    <property type="match status" value="1"/>
</dbReference>
<name>A0ABW5DI44_9HYPH</name>
<proteinExistence type="inferred from homology"/>
<dbReference type="PANTHER" id="PTHR30255:SF2">
    <property type="entry name" value="SINGLE-STRANDED-DNA-SPECIFIC EXONUCLEASE RECJ"/>
    <property type="match status" value="1"/>
</dbReference>
<evidence type="ECO:0000259" key="9">
    <source>
        <dbReference type="Pfam" id="PF17768"/>
    </source>
</evidence>
<evidence type="ECO:0000256" key="1">
    <source>
        <dbReference type="ARBA" id="ARBA00005915"/>
    </source>
</evidence>
<keyword evidence="3" id="KW-0540">Nuclease</keyword>
<feature type="domain" description="DHHA1" evidence="8">
    <location>
        <begin position="377"/>
        <end position="472"/>
    </location>
</feature>
<evidence type="ECO:0000256" key="4">
    <source>
        <dbReference type="ARBA" id="ARBA00022801"/>
    </source>
</evidence>
<evidence type="ECO:0000256" key="5">
    <source>
        <dbReference type="ARBA" id="ARBA00022839"/>
    </source>
</evidence>
<dbReference type="PANTHER" id="PTHR30255">
    <property type="entry name" value="SINGLE-STRANDED-DNA-SPECIFIC EXONUCLEASE RECJ"/>
    <property type="match status" value="1"/>
</dbReference>
<dbReference type="InterPro" id="IPR003156">
    <property type="entry name" value="DHHA1_dom"/>
</dbReference>
<accession>A0ABW5DI44</accession>
<evidence type="ECO:0000259" key="8">
    <source>
        <dbReference type="Pfam" id="PF02272"/>
    </source>
</evidence>